<name>A0AAD0DZ54_9MYCO</name>
<reference evidence="2 3" key="1">
    <citation type="submission" date="2017-08" db="EMBL/GenBank/DDBJ databases">
        <title>Phylogentic analysis of Mycobacterium avium complex whole genomes.</title>
        <authorList>
            <person name="Caverly L.J."/>
            <person name="Spilker T."/>
            <person name="LiPuma J."/>
        </authorList>
    </citation>
    <scope>NUCLEOTIDE SEQUENCE [LARGE SCALE GENOMIC DNA]</scope>
    <source>
        <strain evidence="2 3">FLAC0026</strain>
    </source>
</reference>
<feature type="domain" description="Hemerythrin-like" evidence="1">
    <location>
        <begin position="9"/>
        <end position="144"/>
    </location>
</feature>
<dbReference type="EMBL" id="CP023147">
    <property type="protein sequence ID" value="ASW91774.1"/>
    <property type="molecule type" value="Genomic_DNA"/>
</dbReference>
<evidence type="ECO:0000313" key="3">
    <source>
        <dbReference type="Proteomes" id="UP000216246"/>
    </source>
</evidence>
<organism evidence="2 3">
    <name type="scientific">Mycobacterium marseillense</name>
    <dbReference type="NCBI Taxonomy" id="701042"/>
    <lineage>
        <taxon>Bacteria</taxon>
        <taxon>Bacillati</taxon>
        <taxon>Actinomycetota</taxon>
        <taxon>Actinomycetes</taxon>
        <taxon>Mycobacteriales</taxon>
        <taxon>Mycobacteriaceae</taxon>
        <taxon>Mycobacterium</taxon>
        <taxon>Mycobacterium avium complex (MAC)</taxon>
    </lineage>
</organism>
<gene>
    <name evidence="2" type="ORF">CKJ54_19325</name>
</gene>
<dbReference type="AlphaFoldDB" id="A0AAD0DZ54"/>
<accession>A0AAD0DZ54</accession>
<proteinExistence type="predicted"/>
<evidence type="ECO:0000313" key="2">
    <source>
        <dbReference type="EMBL" id="ASW91774.1"/>
    </source>
</evidence>
<dbReference type="Gene3D" id="1.20.120.520">
    <property type="entry name" value="nmb1532 protein domain like"/>
    <property type="match status" value="1"/>
</dbReference>
<dbReference type="InterPro" id="IPR012312">
    <property type="entry name" value="Hemerythrin-like"/>
</dbReference>
<sequence length="222" mass="25288">MPTDAFEMALVHRVFRDQLNLAPQLISSVRPWQRRRMKVVAGHITNVLAALHHHHVAEDELLWPTLHARVPLRSEDIHRMETEHSLIAKLVSSVELRLAEWMTALDSPVAQSQAAETLISEITALRESVSDHLGAEEDRVVPLINENLTDAEWRAVTERGAAFLSGRNIWFGIAFVGTVLEACTTDERRRFLAGMPPQKRLLVRLCVRRVAASYRTRLERTR</sequence>
<dbReference type="RefSeq" id="WP_095577697.1">
    <property type="nucleotide sequence ID" value="NZ_CP023147.1"/>
</dbReference>
<evidence type="ECO:0000259" key="1">
    <source>
        <dbReference type="Pfam" id="PF01814"/>
    </source>
</evidence>
<dbReference type="Proteomes" id="UP000216246">
    <property type="component" value="Chromosome"/>
</dbReference>
<dbReference type="KEGG" id="mmal:CKJ54_19325"/>
<protein>
    <submittedName>
        <fullName evidence="2">Cation-binding protein</fullName>
    </submittedName>
</protein>
<dbReference type="Pfam" id="PF01814">
    <property type="entry name" value="Hemerythrin"/>
    <property type="match status" value="1"/>
</dbReference>
<dbReference type="CDD" id="cd12108">
    <property type="entry name" value="Hr-like"/>
    <property type="match status" value="1"/>
</dbReference>